<feature type="transmembrane region" description="Helical" evidence="1">
    <location>
        <begin position="35"/>
        <end position="53"/>
    </location>
</feature>
<evidence type="ECO:0000313" key="3">
    <source>
        <dbReference type="Proteomes" id="UP000234653"/>
    </source>
</evidence>
<evidence type="ECO:0000256" key="1">
    <source>
        <dbReference type="SAM" id="Phobius"/>
    </source>
</evidence>
<keyword evidence="3" id="KW-1185">Reference proteome</keyword>
<keyword evidence="1" id="KW-0812">Transmembrane</keyword>
<name>A0A2K9HEP0_9LACO</name>
<keyword evidence="1" id="KW-1133">Transmembrane helix</keyword>
<evidence type="ECO:0000313" key="2">
    <source>
        <dbReference type="EMBL" id="AUI70838.1"/>
    </source>
</evidence>
<keyword evidence="1" id="KW-0472">Membrane</keyword>
<feature type="transmembrane region" description="Helical" evidence="1">
    <location>
        <begin position="65"/>
        <end position="85"/>
    </location>
</feature>
<dbReference type="KEGG" id="lali:LA20249_00855"/>
<reference evidence="2 3" key="1">
    <citation type="submission" date="2016-12" db="EMBL/GenBank/DDBJ databases">
        <title>The whole genome sequencing and assembly of Lactobacillus alimentarius DSM 20249T strain.</title>
        <authorList>
            <person name="Lee Y.-J."/>
            <person name="Yi H."/>
            <person name="Bahn Y.-S."/>
            <person name="Kim J.F."/>
            <person name="Lee D.-W."/>
        </authorList>
    </citation>
    <scope>NUCLEOTIDE SEQUENCE [LARGE SCALE GENOMIC DNA]</scope>
    <source>
        <strain evidence="2 3">DSM 20249</strain>
    </source>
</reference>
<dbReference type="AlphaFoldDB" id="A0A2K9HEP0"/>
<organism evidence="2 3">
    <name type="scientific">Companilactobacillus alimentarius DSM 20249</name>
    <dbReference type="NCBI Taxonomy" id="1423720"/>
    <lineage>
        <taxon>Bacteria</taxon>
        <taxon>Bacillati</taxon>
        <taxon>Bacillota</taxon>
        <taxon>Bacilli</taxon>
        <taxon>Lactobacillales</taxon>
        <taxon>Lactobacillaceae</taxon>
        <taxon>Companilactobacillus</taxon>
    </lineage>
</organism>
<protein>
    <submittedName>
        <fullName evidence="2">Uncharacterized protein</fullName>
    </submittedName>
</protein>
<proteinExistence type="predicted"/>
<sequence length="190" mass="22502">MIKINNNLTKKDWKYVFLLLKKNNILSSFNKRIRFCQFLSVISFSFIIIISLLDDPHELTLVKLIYSIQNLLAMIFCIFFLRFLMWKIFINKNVQIFAKKDHTIFFDNGINIDKKSINNSSCSKFKYIIDSDYFYILVRPIKIEYSLKKRSQTVLPIVPIKKNENNLNTLPSTDSIFQLLGYKIPNIIKI</sequence>
<dbReference type="EMBL" id="CP018867">
    <property type="protein sequence ID" value="AUI70838.1"/>
    <property type="molecule type" value="Genomic_DNA"/>
</dbReference>
<gene>
    <name evidence="2" type="ORF">LA20249_00855</name>
</gene>
<accession>A0A2K9HEP0</accession>
<dbReference type="Proteomes" id="UP000234653">
    <property type="component" value="Chromosome"/>
</dbReference>